<reference evidence="2 3" key="1">
    <citation type="submission" date="2021-12" db="EMBL/GenBank/DDBJ databases">
        <title>Siccirubricoccus leaddurans sp. nov., a high concentration Zn2+ tolerance bacterium.</title>
        <authorList>
            <person name="Cao Y."/>
        </authorList>
    </citation>
    <scope>NUCLEOTIDE SEQUENCE [LARGE SCALE GENOMIC DNA]</scope>
    <source>
        <strain evidence="2 3">KC 17139</strain>
    </source>
</reference>
<name>A0ABT1DET0_9PROT</name>
<protein>
    <submittedName>
        <fullName evidence="2">VOC family protein</fullName>
    </submittedName>
</protein>
<evidence type="ECO:0000313" key="2">
    <source>
        <dbReference type="EMBL" id="MCO6419475.1"/>
    </source>
</evidence>
<keyword evidence="3" id="KW-1185">Reference proteome</keyword>
<dbReference type="PANTHER" id="PTHR33990">
    <property type="entry name" value="PROTEIN YJDN-RELATED"/>
    <property type="match status" value="1"/>
</dbReference>
<dbReference type="SUPFAM" id="SSF54593">
    <property type="entry name" value="Glyoxalase/Bleomycin resistance protein/Dihydroxybiphenyl dioxygenase"/>
    <property type="match status" value="1"/>
</dbReference>
<evidence type="ECO:0000313" key="3">
    <source>
        <dbReference type="Proteomes" id="UP001523392"/>
    </source>
</evidence>
<dbReference type="Gene3D" id="3.30.720.100">
    <property type="match status" value="1"/>
</dbReference>
<dbReference type="PANTHER" id="PTHR33990:SF4">
    <property type="entry name" value="PHNB-LIKE DOMAIN-CONTAINING PROTEIN"/>
    <property type="match status" value="1"/>
</dbReference>
<dbReference type="Gene3D" id="3.30.720.110">
    <property type="match status" value="1"/>
</dbReference>
<sequence length="132" mass="14690">MAPRSIEPFLMFEGDASAALEFYLSVFPDGRIEDITRYGPGEPGPEGTIKHARFTICGQTVRCIDSPVKHGFTFTPAFSFFVECSSEDEVRQLSERLKAGGREFMPVGNYGFSTLFAWVGDRFGVSWQLNCA</sequence>
<proteinExistence type="predicted"/>
<dbReference type="PIRSF" id="PIRSF021700">
    <property type="entry name" value="3_dmu_93_MTrfase"/>
    <property type="match status" value="1"/>
</dbReference>
<dbReference type="Proteomes" id="UP001523392">
    <property type="component" value="Unassembled WGS sequence"/>
</dbReference>
<dbReference type="InterPro" id="IPR028973">
    <property type="entry name" value="PhnB-like"/>
</dbReference>
<dbReference type="RefSeq" id="WP_252956148.1">
    <property type="nucleotide sequence ID" value="NZ_JAFIRR010000196.1"/>
</dbReference>
<organism evidence="2 3">
    <name type="scientific">Siccirubricoccus soli</name>
    <dbReference type="NCBI Taxonomy" id="2899147"/>
    <lineage>
        <taxon>Bacteria</taxon>
        <taxon>Pseudomonadati</taxon>
        <taxon>Pseudomonadota</taxon>
        <taxon>Alphaproteobacteria</taxon>
        <taxon>Acetobacterales</taxon>
        <taxon>Roseomonadaceae</taxon>
        <taxon>Siccirubricoccus</taxon>
    </lineage>
</organism>
<dbReference type="InterPro" id="IPR009725">
    <property type="entry name" value="3_dmu_93_MTrfase"/>
</dbReference>
<dbReference type="CDD" id="cd06588">
    <property type="entry name" value="PhnB_like"/>
    <property type="match status" value="1"/>
</dbReference>
<dbReference type="EMBL" id="JAFIRR010000196">
    <property type="protein sequence ID" value="MCO6419475.1"/>
    <property type="molecule type" value="Genomic_DNA"/>
</dbReference>
<comment type="caution">
    <text evidence="2">The sequence shown here is derived from an EMBL/GenBank/DDBJ whole genome shotgun (WGS) entry which is preliminary data.</text>
</comment>
<accession>A0ABT1DET0</accession>
<feature type="domain" description="PhnB-like" evidence="1">
    <location>
        <begin position="6"/>
        <end position="129"/>
    </location>
</feature>
<gene>
    <name evidence="2" type="ORF">JYK14_25405</name>
</gene>
<dbReference type="InterPro" id="IPR029068">
    <property type="entry name" value="Glyas_Bleomycin-R_OHBP_Dase"/>
</dbReference>
<dbReference type="Pfam" id="PF06983">
    <property type="entry name" value="3-dmu-9_3-mt"/>
    <property type="match status" value="1"/>
</dbReference>
<evidence type="ECO:0000259" key="1">
    <source>
        <dbReference type="Pfam" id="PF06983"/>
    </source>
</evidence>